<organism evidence="3 4">
    <name type="scientific">Temnothorax curvispinosus</name>
    <dbReference type="NCBI Taxonomy" id="300111"/>
    <lineage>
        <taxon>Eukaryota</taxon>
        <taxon>Metazoa</taxon>
        <taxon>Ecdysozoa</taxon>
        <taxon>Arthropoda</taxon>
        <taxon>Hexapoda</taxon>
        <taxon>Insecta</taxon>
        <taxon>Pterygota</taxon>
        <taxon>Neoptera</taxon>
        <taxon>Endopterygota</taxon>
        <taxon>Hymenoptera</taxon>
        <taxon>Apocrita</taxon>
        <taxon>Aculeata</taxon>
        <taxon>Formicoidea</taxon>
        <taxon>Formicidae</taxon>
        <taxon>Myrmicinae</taxon>
        <taxon>Temnothorax</taxon>
    </lineage>
</organism>
<feature type="transmembrane region" description="Helical" evidence="1">
    <location>
        <begin position="139"/>
        <end position="158"/>
    </location>
</feature>
<keyword evidence="1" id="KW-0472">Membrane</keyword>
<keyword evidence="1" id="KW-1133">Transmembrane helix</keyword>
<feature type="transmembrane region" description="Helical" evidence="1">
    <location>
        <begin position="71"/>
        <end position="89"/>
    </location>
</feature>
<dbReference type="OrthoDB" id="10037631at2759"/>
<dbReference type="AlphaFoldDB" id="A0A6J1PQF4"/>
<dbReference type="GeneID" id="112454412"/>
<dbReference type="PANTHER" id="PTHR12372">
    <property type="entry name" value="PECANEX"/>
    <property type="match status" value="1"/>
</dbReference>
<dbReference type="Proteomes" id="UP000504618">
    <property type="component" value="Unplaced"/>
</dbReference>
<evidence type="ECO:0000256" key="1">
    <source>
        <dbReference type="RuleBase" id="RU367089"/>
    </source>
</evidence>
<comment type="caution">
    <text evidence="1">Lacks conserved residue(s) required for the propagation of feature annotation.</text>
</comment>
<name>A0A6J1PQF4_9HYME</name>
<sequence>MHVRGLLHEAKIIENTSSSQPNNVAASYKETKSKTSGRKKDVKIKVGEQMSDTELVDPLPEKLRSTVNARLKNDLIVCAVIGTLSFGIHRTTVFTALQPELNPVLWSKLLCFIVFLEMKDRKLDGLTVSGILMDLLGSLRIHCLCALSILTGFLGSVLEKMVRGN</sequence>
<evidence type="ECO:0000313" key="3">
    <source>
        <dbReference type="Proteomes" id="UP000504618"/>
    </source>
</evidence>
<gene>
    <name evidence="4" type="primary">LOC112454412</name>
</gene>
<evidence type="ECO:0000256" key="2">
    <source>
        <dbReference type="SAM" id="MobiDB-lite"/>
    </source>
</evidence>
<feature type="region of interest" description="Disordered" evidence="2">
    <location>
        <begin position="18"/>
        <end position="40"/>
    </location>
</feature>
<reference evidence="4" key="1">
    <citation type="submission" date="2025-08" db="UniProtKB">
        <authorList>
            <consortium name="RefSeq"/>
        </authorList>
    </citation>
    <scope>IDENTIFICATION</scope>
    <source>
        <tissue evidence="4">Whole body</tissue>
    </source>
</reference>
<dbReference type="GO" id="GO:0016020">
    <property type="term" value="C:membrane"/>
    <property type="evidence" value="ECO:0007669"/>
    <property type="project" value="UniProtKB-SubCell"/>
</dbReference>
<comment type="similarity">
    <text evidence="1">Belongs to the pecanex family.</text>
</comment>
<dbReference type="InterPro" id="IPR039797">
    <property type="entry name" value="Pecanex"/>
</dbReference>
<keyword evidence="3" id="KW-1185">Reference proteome</keyword>
<comment type="subcellular location">
    <subcellularLocation>
        <location evidence="1">Membrane</location>
        <topology evidence="1">Multi-pass membrane protein</topology>
    </subcellularLocation>
</comment>
<dbReference type="PANTHER" id="PTHR12372:SF7">
    <property type="entry name" value="PROTEIN PECANEX"/>
    <property type="match status" value="1"/>
</dbReference>
<protein>
    <recommendedName>
        <fullName evidence="1">Pecanex-like protein</fullName>
    </recommendedName>
</protein>
<proteinExistence type="inferred from homology"/>
<keyword evidence="1" id="KW-0812">Transmembrane</keyword>
<evidence type="ECO:0000313" key="4">
    <source>
        <dbReference type="RefSeq" id="XP_024871558.1"/>
    </source>
</evidence>
<accession>A0A6J1PQF4</accession>
<dbReference type="RefSeq" id="XP_024871558.1">
    <property type="nucleotide sequence ID" value="XM_025015790.1"/>
</dbReference>